<dbReference type="InterPro" id="IPR014144">
    <property type="entry name" value="LigD_PE_domain"/>
</dbReference>
<keyword evidence="4" id="KW-0436">Ligase</keyword>
<evidence type="ECO:0000313" key="5">
    <source>
        <dbReference type="Proteomes" id="UP000186808"/>
    </source>
</evidence>
<sequence length="198" mass="22968">MSIESYRKKRNFNKTPEPRGNVSSENDLLFVIQKHAASHLHYDFRLELNGVLLSWAVPKGPCVDPSVKRLAMHVEDHPVDYGYFEGIIPKGQYGAGSVMLWDKGTWKSLDADPEHAYKSGHLRFELEAKKLKGRWDLVRFKDEEHWFLIKFKDKFARKLEEYDITEEEPNSVLTNLSIDQIGVHYSETGALHKKKVLK</sequence>
<dbReference type="NCBIfam" id="TIGR02777">
    <property type="entry name" value="LigD_PE_dom"/>
    <property type="match status" value="1"/>
</dbReference>
<dbReference type="RefSeq" id="WP_165481623.1">
    <property type="nucleotide sequence ID" value="NZ_CAAAIV010000073.1"/>
</dbReference>
<dbReference type="STRING" id="464.Lgor_2490"/>
<protein>
    <submittedName>
        <fullName evidence="3">Bifunctional non-homologous end joining protein LigD</fullName>
    </submittedName>
    <submittedName>
        <fullName evidence="4">DNA ligase-like protein Rv0938/MT0965</fullName>
    </submittedName>
</protein>
<dbReference type="Proteomes" id="UP000254374">
    <property type="component" value="Unassembled WGS sequence"/>
</dbReference>
<evidence type="ECO:0000256" key="1">
    <source>
        <dbReference type="SAM" id="MobiDB-lite"/>
    </source>
</evidence>
<evidence type="ECO:0000313" key="3">
    <source>
        <dbReference type="EMBL" id="SIR78178.1"/>
    </source>
</evidence>
<dbReference type="AlphaFoldDB" id="A0A377GKZ8"/>
<feature type="region of interest" description="Disordered" evidence="1">
    <location>
        <begin position="1"/>
        <end position="22"/>
    </location>
</feature>
<dbReference type="EMBL" id="FTNL01000024">
    <property type="protein sequence ID" value="SIR78178.1"/>
    <property type="molecule type" value="Genomic_DNA"/>
</dbReference>
<evidence type="ECO:0000313" key="6">
    <source>
        <dbReference type="Proteomes" id="UP000254374"/>
    </source>
</evidence>
<organism evidence="4 6">
    <name type="scientific">Fluoribacter gormanii</name>
    <dbReference type="NCBI Taxonomy" id="464"/>
    <lineage>
        <taxon>Bacteria</taxon>
        <taxon>Pseudomonadati</taxon>
        <taxon>Pseudomonadota</taxon>
        <taxon>Gammaproteobacteria</taxon>
        <taxon>Legionellales</taxon>
        <taxon>Legionellaceae</taxon>
        <taxon>Fluoribacter</taxon>
    </lineage>
</organism>
<feature type="domain" description="DNA ligase D 3'-phosphoesterase" evidence="2">
    <location>
        <begin position="33"/>
        <end position="139"/>
    </location>
</feature>
<proteinExistence type="predicted"/>
<dbReference type="PANTHER" id="PTHR39465">
    <property type="entry name" value="DNA LIGASE D, 3'-PHOSPHOESTERASE DOMAIN"/>
    <property type="match status" value="1"/>
</dbReference>
<dbReference type="PANTHER" id="PTHR39465:SF1">
    <property type="entry name" value="DNA LIGASE D 3'-PHOSPHOESTERASE DOMAIN-CONTAINING PROTEIN"/>
    <property type="match status" value="1"/>
</dbReference>
<evidence type="ECO:0000313" key="4">
    <source>
        <dbReference type="EMBL" id="STO25509.1"/>
    </source>
</evidence>
<dbReference type="Proteomes" id="UP000186808">
    <property type="component" value="Unassembled WGS sequence"/>
</dbReference>
<keyword evidence="5" id="KW-1185">Reference proteome</keyword>
<dbReference type="EMBL" id="UGGV01000001">
    <property type="protein sequence ID" value="STO25509.1"/>
    <property type="molecule type" value="Genomic_DNA"/>
</dbReference>
<reference evidence="4 6" key="2">
    <citation type="submission" date="2018-06" db="EMBL/GenBank/DDBJ databases">
        <authorList>
            <consortium name="Pathogen Informatics"/>
            <person name="Doyle S."/>
        </authorList>
    </citation>
    <scope>NUCLEOTIDE SEQUENCE [LARGE SCALE GENOMIC DNA]</scope>
    <source>
        <strain evidence="4 6">NCTC11401</strain>
    </source>
</reference>
<name>A0A377GKZ8_9GAMM</name>
<reference evidence="3 5" key="1">
    <citation type="submission" date="2017-01" db="EMBL/GenBank/DDBJ databases">
        <authorList>
            <person name="Varghese N."/>
            <person name="Submissions S."/>
        </authorList>
    </citation>
    <scope>NUCLEOTIDE SEQUENCE [LARGE SCALE GENOMIC DNA]</scope>
    <source>
        <strain evidence="3 5">ATCC 33342</strain>
    </source>
</reference>
<evidence type="ECO:0000259" key="2">
    <source>
        <dbReference type="Pfam" id="PF13298"/>
    </source>
</evidence>
<gene>
    <name evidence="4" type="ORF">NCTC11401_02346</name>
    <name evidence="3" type="ORF">SAMN05421777_12436</name>
</gene>
<accession>A0A377GKZ8</accession>
<dbReference type="Pfam" id="PF13298">
    <property type="entry name" value="LigD_N"/>
    <property type="match status" value="1"/>
</dbReference>
<dbReference type="GO" id="GO:0016874">
    <property type="term" value="F:ligase activity"/>
    <property type="evidence" value="ECO:0007669"/>
    <property type="project" value="UniProtKB-KW"/>
</dbReference>